<name>A0A0R1U8V0_9LACO</name>
<protein>
    <recommendedName>
        <fullName evidence="5">Lipoprotein</fullName>
    </recommendedName>
</protein>
<sequence length="191" mass="22351">MRNFITHLFSFIFCLAFLFSCTETVNARDLPVTRFKNIEASFNTKDNKIDIFIRLKYKRDINMRLTAGSYEYTLKSNIQNKSFKKNKVSDIDLICVEKTNDGNREFILKDAGKVSKVNNSNYKYQIHYKVPLKRLNNNLDSSAIINFKLLRPSKKGHITTIGLSIPPWISILIPLVCVYFFSKIYFQRLEK</sequence>
<dbReference type="Proteomes" id="UP000051036">
    <property type="component" value="Unassembled WGS sequence"/>
</dbReference>
<dbReference type="PROSITE" id="PS51257">
    <property type="entry name" value="PROKAR_LIPOPROTEIN"/>
    <property type="match status" value="1"/>
</dbReference>
<feature type="signal peptide" evidence="2">
    <location>
        <begin position="1"/>
        <end position="27"/>
    </location>
</feature>
<dbReference type="STRING" id="1423763.FC46_GL001725"/>
<organism evidence="3 4">
    <name type="scientific">Lactobacillus kalixensis DSM 16043</name>
    <dbReference type="NCBI Taxonomy" id="1423763"/>
    <lineage>
        <taxon>Bacteria</taxon>
        <taxon>Bacillati</taxon>
        <taxon>Bacillota</taxon>
        <taxon>Bacilli</taxon>
        <taxon>Lactobacillales</taxon>
        <taxon>Lactobacillaceae</taxon>
        <taxon>Lactobacillus</taxon>
    </lineage>
</organism>
<keyword evidence="1" id="KW-0812">Transmembrane</keyword>
<reference evidence="3 4" key="1">
    <citation type="journal article" date="2015" name="Genome Announc.">
        <title>Expanding the biotechnology potential of lactobacilli through comparative genomics of 213 strains and associated genera.</title>
        <authorList>
            <person name="Sun Z."/>
            <person name="Harris H.M."/>
            <person name="McCann A."/>
            <person name="Guo C."/>
            <person name="Argimon S."/>
            <person name="Zhang W."/>
            <person name="Yang X."/>
            <person name="Jeffery I.B."/>
            <person name="Cooney J.C."/>
            <person name="Kagawa T.F."/>
            <person name="Liu W."/>
            <person name="Song Y."/>
            <person name="Salvetti E."/>
            <person name="Wrobel A."/>
            <person name="Rasinkangas P."/>
            <person name="Parkhill J."/>
            <person name="Rea M.C."/>
            <person name="O'Sullivan O."/>
            <person name="Ritari J."/>
            <person name="Douillard F.P."/>
            <person name="Paul Ross R."/>
            <person name="Yang R."/>
            <person name="Briner A.E."/>
            <person name="Felis G.E."/>
            <person name="de Vos W.M."/>
            <person name="Barrangou R."/>
            <person name="Klaenhammer T.R."/>
            <person name="Caufield P.W."/>
            <person name="Cui Y."/>
            <person name="Zhang H."/>
            <person name="O'Toole P.W."/>
        </authorList>
    </citation>
    <scope>NUCLEOTIDE SEQUENCE [LARGE SCALE GENOMIC DNA]</scope>
    <source>
        <strain evidence="3 4">DSM 16043</strain>
    </source>
</reference>
<dbReference type="PATRIC" id="fig|1423763.3.peg.1753"/>
<feature type="chain" id="PRO_5006411525" description="Lipoprotein" evidence="2">
    <location>
        <begin position="28"/>
        <end position="191"/>
    </location>
</feature>
<gene>
    <name evidence="3" type="ORF">FC46_GL001725</name>
</gene>
<accession>A0A0R1U8V0</accession>
<evidence type="ECO:0000313" key="3">
    <source>
        <dbReference type="EMBL" id="KRL87576.1"/>
    </source>
</evidence>
<dbReference type="RefSeq" id="WP_157046833.1">
    <property type="nucleotide sequence ID" value="NZ_AZFM01000063.1"/>
</dbReference>
<dbReference type="EMBL" id="AZFM01000063">
    <property type="protein sequence ID" value="KRL87576.1"/>
    <property type="molecule type" value="Genomic_DNA"/>
</dbReference>
<keyword evidence="1" id="KW-0472">Membrane</keyword>
<evidence type="ECO:0000256" key="2">
    <source>
        <dbReference type="SAM" id="SignalP"/>
    </source>
</evidence>
<evidence type="ECO:0008006" key="5">
    <source>
        <dbReference type="Google" id="ProtNLM"/>
    </source>
</evidence>
<proteinExistence type="predicted"/>
<keyword evidence="1" id="KW-1133">Transmembrane helix</keyword>
<dbReference type="NCBIfam" id="NF045489">
    <property type="entry name" value="XrtG_Nterm_ext"/>
    <property type="match status" value="1"/>
</dbReference>
<evidence type="ECO:0000256" key="1">
    <source>
        <dbReference type="SAM" id="Phobius"/>
    </source>
</evidence>
<keyword evidence="4" id="KW-1185">Reference proteome</keyword>
<comment type="caution">
    <text evidence="3">The sequence shown here is derived from an EMBL/GenBank/DDBJ whole genome shotgun (WGS) entry which is preliminary data.</text>
</comment>
<keyword evidence="2" id="KW-0732">Signal</keyword>
<dbReference type="AlphaFoldDB" id="A0A0R1U8V0"/>
<evidence type="ECO:0000313" key="4">
    <source>
        <dbReference type="Proteomes" id="UP000051036"/>
    </source>
</evidence>
<feature type="transmembrane region" description="Helical" evidence="1">
    <location>
        <begin position="168"/>
        <end position="186"/>
    </location>
</feature>